<proteinExistence type="predicted"/>
<dbReference type="Proteomes" id="UP000239415">
    <property type="component" value="Unassembled WGS sequence"/>
</dbReference>
<reference evidence="1 2" key="1">
    <citation type="submission" date="2018-03" db="EMBL/GenBank/DDBJ databases">
        <title>Genomic Encyclopedia of Archaeal and Bacterial Type Strains, Phase II (KMG-II): from individual species to whole genera.</title>
        <authorList>
            <person name="Goeker M."/>
        </authorList>
    </citation>
    <scope>NUCLEOTIDE SEQUENCE [LARGE SCALE GENOMIC DNA]</scope>
    <source>
        <strain evidence="1 2">DSM 43146</strain>
    </source>
</reference>
<evidence type="ECO:0000313" key="2">
    <source>
        <dbReference type="Proteomes" id="UP000239415"/>
    </source>
</evidence>
<dbReference type="EMBL" id="PVMZ01000004">
    <property type="protein sequence ID" value="PRX22937.1"/>
    <property type="molecule type" value="Genomic_DNA"/>
</dbReference>
<accession>A0A2T0KI67</accession>
<keyword evidence="2" id="KW-1185">Reference proteome</keyword>
<gene>
    <name evidence="1" type="ORF">CLV67_104465</name>
</gene>
<name>A0A2T0KI67_9ACTN</name>
<evidence type="ECO:0000313" key="1">
    <source>
        <dbReference type="EMBL" id="PRX22937.1"/>
    </source>
</evidence>
<protein>
    <submittedName>
        <fullName evidence="1">Uncharacterized protein</fullName>
    </submittedName>
</protein>
<sequence length="85" mass="9897">MWPRPYIELIFRVWTHEVILGDVSLHELQGQERLDDLCAILRRMGQHLGKGVEMYAEGCYDALPPMLVYDVTQDRVTFRAGPWHG</sequence>
<comment type="caution">
    <text evidence="1">The sequence shown here is derived from an EMBL/GenBank/DDBJ whole genome shotgun (WGS) entry which is preliminary data.</text>
</comment>
<organism evidence="1 2">
    <name type="scientific">Actinoplanes italicus</name>
    <dbReference type="NCBI Taxonomy" id="113567"/>
    <lineage>
        <taxon>Bacteria</taxon>
        <taxon>Bacillati</taxon>
        <taxon>Actinomycetota</taxon>
        <taxon>Actinomycetes</taxon>
        <taxon>Micromonosporales</taxon>
        <taxon>Micromonosporaceae</taxon>
        <taxon>Actinoplanes</taxon>
    </lineage>
</organism>
<dbReference type="AlphaFoldDB" id="A0A2T0KI67"/>